<protein>
    <submittedName>
        <fullName evidence="3">DUF3592 domain-containing protein</fullName>
    </submittedName>
</protein>
<dbReference type="KEGG" id="sgd:ELQ87_00730"/>
<dbReference type="RefSeq" id="WP_127175901.1">
    <property type="nucleotide sequence ID" value="NZ_CP029078.1"/>
</dbReference>
<evidence type="ECO:0000256" key="1">
    <source>
        <dbReference type="SAM" id="MobiDB-lite"/>
    </source>
</evidence>
<dbReference type="EMBL" id="CP029078">
    <property type="protein sequence ID" value="QCN90164.1"/>
    <property type="molecule type" value="Genomic_DNA"/>
</dbReference>
<keyword evidence="2" id="KW-0812">Transmembrane</keyword>
<dbReference type="OrthoDB" id="4298987at2"/>
<reference evidence="3 5" key="2">
    <citation type="submission" date="2018-12" db="EMBL/GenBank/DDBJ databases">
        <title>Streptomyces griseoviridis F1-27 complete genome.</title>
        <authorList>
            <person name="Mariita R.M."/>
            <person name="Sello J.K."/>
        </authorList>
    </citation>
    <scope>NUCLEOTIDE SEQUENCE [LARGE SCALE GENOMIC DNA]</scope>
    <source>
        <strain evidence="3 5">F1-27</strain>
    </source>
</reference>
<evidence type="ECO:0000313" key="4">
    <source>
        <dbReference type="EMBL" id="QCN90164.1"/>
    </source>
</evidence>
<dbReference type="EMBL" id="CP034687">
    <property type="protein sequence ID" value="AZS82985.1"/>
    <property type="molecule type" value="Genomic_DNA"/>
</dbReference>
<reference evidence="4 6" key="1">
    <citation type="submission" date="2018-04" db="EMBL/GenBank/DDBJ databases">
        <title>Complete genome sequences of Streptomyces griseoviridis K61 and characterization of antagonistic properties of biological control agents.</title>
        <authorList>
            <person name="Mariita R.M."/>
            <person name="Sello J.K."/>
        </authorList>
    </citation>
    <scope>NUCLEOTIDE SEQUENCE [LARGE SCALE GENOMIC DNA]</scope>
    <source>
        <strain evidence="4 6">K61</strain>
    </source>
</reference>
<evidence type="ECO:0000256" key="2">
    <source>
        <dbReference type="SAM" id="Phobius"/>
    </source>
</evidence>
<feature type="transmembrane region" description="Helical" evidence="2">
    <location>
        <begin position="6"/>
        <end position="27"/>
    </location>
</feature>
<organism evidence="3 5">
    <name type="scientific">Streptomyces griseoviridis</name>
    <dbReference type="NCBI Taxonomy" id="45398"/>
    <lineage>
        <taxon>Bacteria</taxon>
        <taxon>Bacillati</taxon>
        <taxon>Actinomycetota</taxon>
        <taxon>Actinomycetes</taxon>
        <taxon>Kitasatosporales</taxon>
        <taxon>Streptomycetaceae</taxon>
        <taxon>Streptomyces</taxon>
    </lineage>
</organism>
<sequence length="133" mass="13949">MATVTGGLLCAGTALFLLLCALIEVLHTRRLTRSGVRTEGTVIANVPLRVDDGPARIPVIAFADQQGRRVEFRPRMRGRGMGLPTGATVPVVHPPGRPRQARVLTRRHMTGPAVALTLGAAAFLGVAAVIVAG</sequence>
<keyword evidence="6" id="KW-1185">Reference proteome</keyword>
<dbReference type="Proteomes" id="UP000501753">
    <property type="component" value="Chromosome"/>
</dbReference>
<keyword evidence="2" id="KW-1133">Transmembrane helix</keyword>
<accession>A0A3Q9KSJ1</accession>
<evidence type="ECO:0000313" key="5">
    <source>
        <dbReference type="Proteomes" id="UP000271291"/>
    </source>
</evidence>
<evidence type="ECO:0000313" key="6">
    <source>
        <dbReference type="Proteomes" id="UP000501753"/>
    </source>
</evidence>
<feature type="transmembrane region" description="Helical" evidence="2">
    <location>
        <begin position="109"/>
        <end position="132"/>
    </location>
</feature>
<gene>
    <name evidence="4" type="ORF">DDJ31_38630</name>
    <name evidence="3" type="ORF">ELQ87_00730</name>
</gene>
<proteinExistence type="predicted"/>
<keyword evidence="2" id="KW-0472">Membrane</keyword>
<feature type="region of interest" description="Disordered" evidence="1">
    <location>
        <begin position="76"/>
        <end position="97"/>
    </location>
</feature>
<name>A0A3Q9KSJ1_STRGD</name>
<dbReference type="Proteomes" id="UP000271291">
    <property type="component" value="Chromosome"/>
</dbReference>
<evidence type="ECO:0000313" key="3">
    <source>
        <dbReference type="EMBL" id="AZS82985.1"/>
    </source>
</evidence>
<dbReference type="AlphaFoldDB" id="A0A3Q9KSJ1"/>